<sequence>MVARICVRYRHRRLWWDDCWALLTALSAILMVVGYFLTDIQKLPTSTKTRQLQILQIWYEVSICSVLALVNLNIYSKYVQDLHDNLQFRRLVCANQSAVINNSTYSTLLHPAKNIRIGFHRISFHIIGGNIKLAIGELVTSVIGDLTLMVLPIRLISYMGLPKEKRRMLILIFSTNLITSIISVFHAVFLIGSAWSLLTIANEAEPGFALILANLAVLTPYIYRLINREGDFDSRPHTYYRSIQEDGGIRMRRVSDLAPGIRSSNTFRGSISASGTGRISTTVRLSEVGPEPEPEAAPADEMENKNDPAGMDPRQSGFDSSSRPKSPLESNKHLPSENSIPNFRD</sequence>
<organism evidence="3 4">
    <name type="scientific">Collybiopsis luxurians FD-317 M1</name>
    <dbReference type="NCBI Taxonomy" id="944289"/>
    <lineage>
        <taxon>Eukaryota</taxon>
        <taxon>Fungi</taxon>
        <taxon>Dikarya</taxon>
        <taxon>Basidiomycota</taxon>
        <taxon>Agaricomycotina</taxon>
        <taxon>Agaricomycetes</taxon>
        <taxon>Agaricomycetidae</taxon>
        <taxon>Agaricales</taxon>
        <taxon>Marasmiineae</taxon>
        <taxon>Omphalotaceae</taxon>
        <taxon>Collybiopsis</taxon>
        <taxon>Collybiopsis luxurians</taxon>
    </lineage>
</organism>
<feature type="transmembrane region" description="Helical" evidence="2">
    <location>
        <begin position="207"/>
        <end position="226"/>
    </location>
</feature>
<proteinExistence type="predicted"/>
<evidence type="ECO:0000256" key="1">
    <source>
        <dbReference type="SAM" id="MobiDB-lite"/>
    </source>
</evidence>
<keyword evidence="2" id="KW-1133">Transmembrane helix</keyword>
<feature type="compositionally biased region" description="Polar residues" evidence="1">
    <location>
        <begin position="268"/>
        <end position="284"/>
    </location>
</feature>
<keyword evidence="2" id="KW-0472">Membrane</keyword>
<dbReference type="Proteomes" id="UP000053593">
    <property type="component" value="Unassembled WGS sequence"/>
</dbReference>
<dbReference type="EMBL" id="KN834771">
    <property type="protein sequence ID" value="KIK61509.1"/>
    <property type="molecule type" value="Genomic_DNA"/>
</dbReference>
<evidence type="ECO:0000313" key="4">
    <source>
        <dbReference type="Proteomes" id="UP000053593"/>
    </source>
</evidence>
<dbReference type="PANTHER" id="PTHR33048:SF108">
    <property type="entry name" value="INTEGRAL MEMBRANE PROTEIN"/>
    <property type="match status" value="1"/>
</dbReference>
<dbReference type="OrthoDB" id="3229610at2759"/>
<evidence type="ECO:0000256" key="2">
    <source>
        <dbReference type="SAM" id="Phobius"/>
    </source>
</evidence>
<feature type="compositionally biased region" description="Polar residues" evidence="1">
    <location>
        <begin position="336"/>
        <end position="345"/>
    </location>
</feature>
<gene>
    <name evidence="3" type="ORF">GYMLUDRAFT_243673</name>
</gene>
<keyword evidence="2" id="KW-0812">Transmembrane</keyword>
<feature type="compositionally biased region" description="Acidic residues" evidence="1">
    <location>
        <begin position="290"/>
        <end position="301"/>
    </location>
</feature>
<feature type="transmembrane region" description="Helical" evidence="2">
    <location>
        <begin position="20"/>
        <end position="37"/>
    </location>
</feature>
<dbReference type="AlphaFoldDB" id="A0A0D0CG14"/>
<evidence type="ECO:0000313" key="3">
    <source>
        <dbReference type="EMBL" id="KIK61509.1"/>
    </source>
</evidence>
<protein>
    <submittedName>
        <fullName evidence="3">Uncharacterized protein</fullName>
    </submittedName>
</protein>
<feature type="transmembrane region" description="Helical" evidence="2">
    <location>
        <begin position="57"/>
        <end position="76"/>
    </location>
</feature>
<dbReference type="InterPro" id="IPR052337">
    <property type="entry name" value="SAT4-like"/>
</dbReference>
<feature type="region of interest" description="Disordered" evidence="1">
    <location>
        <begin position="268"/>
        <end position="345"/>
    </location>
</feature>
<keyword evidence="4" id="KW-1185">Reference proteome</keyword>
<name>A0A0D0CG14_9AGAR</name>
<reference evidence="3 4" key="1">
    <citation type="submission" date="2014-04" db="EMBL/GenBank/DDBJ databases">
        <title>Evolutionary Origins and Diversification of the Mycorrhizal Mutualists.</title>
        <authorList>
            <consortium name="DOE Joint Genome Institute"/>
            <consortium name="Mycorrhizal Genomics Consortium"/>
            <person name="Kohler A."/>
            <person name="Kuo A."/>
            <person name="Nagy L.G."/>
            <person name="Floudas D."/>
            <person name="Copeland A."/>
            <person name="Barry K.W."/>
            <person name="Cichocki N."/>
            <person name="Veneault-Fourrey C."/>
            <person name="LaButti K."/>
            <person name="Lindquist E.A."/>
            <person name="Lipzen A."/>
            <person name="Lundell T."/>
            <person name="Morin E."/>
            <person name="Murat C."/>
            <person name="Riley R."/>
            <person name="Ohm R."/>
            <person name="Sun H."/>
            <person name="Tunlid A."/>
            <person name="Henrissat B."/>
            <person name="Grigoriev I.V."/>
            <person name="Hibbett D.S."/>
            <person name="Martin F."/>
        </authorList>
    </citation>
    <scope>NUCLEOTIDE SEQUENCE [LARGE SCALE GENOMIC DNA]</scope>
    <source>
        <strain evidence="3 4">FD-317 M1</strain>
    </source>
</reference>
<dbReference type="HOGENOM" id="CLU_052841_0_1_1"/>
<accession>A0A0D0CG14</accession>
<feature type="transmembrane region" description="Helical" evidence="2">
    <location>
        <begin position="168"/>
        <end position="195"/>
    </location>
</feature>
<dbReference type="PANTHER" id="PTHR33048">
    <property type="entry name" value="PTH11-LIKE INTEGRAL MEMBRANE PROTEIN (AFU_ORTHOLOGUE AFUA_5G11245)"/>
    <property type="match status" value="1"/>
</dbReference>